<protein>
    <submittedName>
        <fullName evidence="3">N-methylhydantoinase B</fullName>
    </submittedName>
</protein>
<gene>
    <name evidence="3" type="ORF">C489_14640</name>
</gene>
<dbReference type="PANTHER" id="PTHR11365">
    <property type="entry name" value="5-OXOPROLINASE RELATED"/>
    <property type="match status" value="1"/>
</dbReference>
<dbReference type="GO" id="GO:0017168">
    <property type="term" value="F:5-oxoprolinase (ATP-hydrolyzing) activity"/>
    <property type="evidence" value="ECO:0007669"/>
    <property type="project" value="TreeGrafter"/>
</dbReference>
<feature type="domain" description="Hydantoinase B/oxoprolinase" evidence="2">
    <location>
        <begin position="29"/>
        <end position="559"/>
    </location>
</feature>
<dbReference type="RefSeq" id="WP_006432019.1">
    <property type="nucleotide sequence ID" value="NZ_AOID01000045.1"/>
</dbReference>
<accession>L9XUQ2</accession>
<keyword evidence="4" id="KW-1185">Reference proteome</keyword>
<evidence type="ECO:0000313" key="4">
    <source>
        <dbReference type="Proteomes" id="UP000011632"/>
    </source>
</evidence>
<dbReference type="GO" id="GO:0006749">
    <property type="term" value="P:glutathione metabolic process"/>
    <property type="evidence" value="ECO:0007669"/>
    <property type="project" value="TreeGrafter"/>
</dbReference>
<dbReference type="PANTHER" id="PTHR11365:SF23">
    <property type="entry name" value="HYPOTHETICAL 5-OXOPROLINASE (EUROFUNG)-RELATED"/>
    <property type="match status" value="1"/>
</dbReference>
<reference evidence="3 4" key="1">
    <citation type="journal article" date="2014" name="PLoS Genet.">
        <title>Phylogenetically driven sequencing of extremely halophilic archaea reveals strategies for static and dynamic osmo-response.</title>
        <authorList>
            <person name="Becker E.A."/>
            <person name="Seitzer P.M."/>
            <person name="Tritt A."/>
            <person name="Larsen D."/>
            <person name="Krusor M."/>
            <person name="Yao A.I."/>
            <person name="Wu D."/>
            <person name="Madern D."/>
            <person name="Eisen J.A."/>
            <person name="Darling A.E."/>
            <person name="Facciotti M.T."/>
        </authorList>
    </citation>
    <scope>NUCLEOTIDE SEQUENCE [LARGE SCALE GENOMIC DNA]</scope>
    <source>
        <strain evidence="3 4">JCM 10478</strain>
    </source>
</reference>
<dbReference type="AlphaFoldDB" id="L9XUQ2"/>
<dbReference type="PATRIC" id="fig|1227496.3.peg.2946"/>
<comment type="caution">
    <text evidence="3">The sequence shown here is derived from an EMBL/GenBank/DDBJ whole genome shotgun (WGS) entry which is preliminary data.</text>
</comment>
<dbReference type="EMBL" id="AOID01000045">
    <property type="protein sequence ID" value="ELY65524.1"/>
    <property type="molecule type" value="Genomic_DNA"/>
</dbReference>
<name>L9XUQ2_9EURY</name>
<dbReference type="OrthoDB" id="8261at2157"/>
<evidence type="ECO:0000256" key="1">
    <source>
        <dbReference type="SAM" id="MobiDB-lite"/>
    </source>
</evidence>
<organism evidence="3 4">
    <name type="scientific">Natrinema versiforme JCM 10478</name>
    <dbReference type="NCBI Taxonomy" id="1227496"/>
    <lineage>
        <taxon>Archaea</taxon>
        <taxon>Methanobacteriati</taxon>
        <taxon>Methanobacteriota</taxon>
        <taxon>Stenosarchaea group</taxon>
        <taxon>Halobacteria</taxon>
        <taxon>Halobacteriales</taxon>
        <taxon>Natrialbaceae</taxon>
        <taxon>Natrinema</taxon>
    </lineage>
</organism>
<dbReference type="InterPro" id="IPR003692">
    <property type="entry name" value="Hydantoinase_B"/>
</dbReference>
<evidence type="ECO:0000313" key="3">
    <source>
        <dbReference type="EMBL" id="ELY65524.1"/>
    </source>
</evidence>
<feature type="region of interest" description="Disordered" evidence="1">
    <location>
        <begin position="1"/>
        <end position="20"/>
    </location>
</feature>
<dbReference type="Proteomes" id="UP000011632">
    <property type="component" value="Unassembled WGS sequence"/>
</dbReference>
<sequence>MSDTDRSDRSVTAQTAPRLDVDDPREAIDPITQRVIAGSLENICDEMGHKLTRTSYSSIIRESEDFGCALLDEQGRQLCETDSTPLQMGPIPAYVGGVIDLFEDRGEVFEPGDVILHNDPYYGASHAPDFGVIVPVFDDGDLMGFAVTTAHHLDVGADKPGTCIIETIDAYSESIRLDALKIVEGGERNETAWQLIADNIRVPDMVMGDIEAQISAARAGARRLEGLFAEHGRDTVTLAGQAMMDYSEGRLRDEIAALPDGTYSAEGYIDGYLDSSDPAEKDVFLAVDLEIDGSEIRVDLSRCDAQLDNRPINMPLEGTVVPAILLVIRSTLLDTESHEFVPQNDGITRPVSVDAPEGTIANPRFPAPTIARFCPGNRLADLTLKALAEVVPERTCAGVGNIKISTFSGVTDDEYWVYMDISSGSYGARPTADGLDAVDTLYANTRNNPIEDIESHYPLRISRYELREDGDGAGEHRGGIGPVREIEFTDDGRVSIEGDGTTYPPWGVGGGRDGSTGAVTLDAGTDGERSLGSKLENRSMDAGQRIRLTGPCGGGWGDPVDRDPADVWDDVRDGLLSPDRAERVYGVVLDSDGTVDREATTARRERLRNGDGDG</sequence>
<dbReference type="InterPro" id="IPR045079">
    <property type="entry name" value="Oxoprolinase-like"/>
</dbReference>
<evidence type="ECO:0000259" key="2">
    <source>
        <dbReference type="Pfam" id="PF02538"/>
    </source>
</evidence>
<dbReference type="Pfam" id="PF02538">
    <property type="entry name" value="Hydantoinase_B"/>
    <property type="match status" value="1"/>
</dbReference>
<dbReference type="STRING" id="1227496.C489_14640"/>
<proteinExistence type="predicted"/>
<dbReference type="GO" id="GO:0005829">
    <property type="term" value="C:cytosol"/>
    <property type="evidence" value="ECO:0007669"/>
    <property type="project" value="TreeGrafter"/>
</dbReference>